<keyword evidence="5" id="KW-0408">Iron</keyword>
<dbReference type="SFLD" id="SFLDS00029">
    <property type="entry name" value="Radical_SAM"/>
    <property type="match status" value="1"/>
</dbReference>
<evidence type="ECO:0000313" key="9">
    <source>
        <dbReference type="EMBL" id="ACV68203.1"/>
    </source>
</evidence>
<dbReference type="SFLD" id="SFLDF00285">
    <property type="entry name" value="anaerobic_Ser-type_sulfatase-m"/>
    <property type="match status" value="1"/>
</dbReference>
<evidence type="ECO:0000313" key="10">
    <source>
        <dbReference type="Proteomes" id="UP000001052"/>
    </source>
</evidence>
<dbReference type="GO" id="GO:0046872">
    <property type="term" value="F:metal ion binding"/>
    <property type="evidence" value="ECO:0007669"/>
    <property type="project" value="UniProtKB-KW"/>
</dbReference>
<dbReference type="InterPro" id="IPR007197">
    <property type="entry name" value="rSAM"/>
</dbReference>
<reference evidence="10" key="1">
    <citation type="submission" date="2009-09" db="EMBL/GenBank/DDBJ databases">
        <title>The complete chromosome of Desulfohalobium retbaense DSM 5692.</title>
        <authorList>
            <consortium name="US DOE Joint Genome Institute (JGI-PGF)"/>
            <person name="Lucas S."/>
            <person name="Copeland A."/>
            <person name="Lapidus A."/>
            <person name="Glavina del Rio T."/>
            <person name="Dalin E."/>
            <person name="Tice H."/>
            <person name="Bruce D."/>
            <person name="Goodwin L."/>
            <person name="Pitluck S."/>
            <person name="Kyrpides N."/>
            <person name="Mavromatis K."/>
            <person name="Ivanova N."/>
            <person name="Mikhailova N."/>
            <person name="Munk A.C."/>
            <person name="Brettin T."/>
            <person name="Detter J.C."/>
            <person name="Han C."/>
            <person name="Tapia R."/>
            <person name="Larimer F."/>
            <person name="Land M."/>
            <person name="Hauser L."/>
            <person name="Markowitz V."/>
            <person name="Cheng J.-F."/>
            <person name="Hugenholtz P."/>
            <person name="Woyke T."/>
            <person name="Wu D."/>
            <person name="Spring S."/>
            <person name="Klenk H.-P."/>
            <person name="Eisen J.A."/>
        </authorList>
    </citation>
    <scope>NUCLEOTIDE SEQUENCE [LARGE SCALE GENOMIC DNA]</scope>
    <source>
        <strain evidence="10">DSM 5692</strain>
    </source>
</reference>
<dbReference type="RefSeq" id="WP_015751361.1">
    <property type="nucleotide sequence ID" value="NC_013223.1"/>
</dbReference>
<accession>C8X1A6</accession>
<dbReference type="SFLD" id="SFLDG01384">
    <property type="entry name" value="thioether_bond_formation_requi"/>
    <property type="match status" value="1"/>
</dbReference>
<dbReference type="InterPro" id="IPR034491">
    <property type="entry name" value="Anaerob_Ser_sulfatase-maturase"/>
</dbReference>
<dbReference type="eggNOG" id="COG0641">
    <property type="taxonomic scope" value="Bacteria"/>
</dbReference>
<reference evidence="9 10" key="2">
    <citation type="journal article" date="2010" name="Stand. Genomic Sci.">
        <title>Complete genome sequence of Desulfohalobium retbaense type strain (HR(100)).</title>
        <authorList>
            <person name="Spring S."/>
            <person name="Nolan M."/>
            <person name="Lapidus A."/>
            <person name="Glavina Del Rio T."/>
            <person name="Copeland A."/>
            <person name="Tice H."/>
            <person name="Cheng J.F."/>
            <person name="Lucas S."/>
            <person name="Land M."/>
            <person name="Chen F."/>
            <person name="Bruce D."/>
            <person name="Goodwin L."/>
            <person name="Pitluck S."/>
            <person name="Ivanova N."/>
            <person name="Mavromatis K."/>
            <person name="Mikhailova N."/>
            <person name="Pati A."/>
            <person name="Chen A."/>
            <person name="Palaniappan K."/>
            <person name="Hauser L."/>
            <person name="Chang Y.J."/>
            <person name="Jeffries C.D."/>
            <person name="Munk C."/>
            <person name="Kiss H."/>
            <person name="Chain P."/>
            <person name="Han C."/>
            <person name="Brettin T."/>
            <person name="Detter J.C."/>
            <person name="Schuler E."/>
            <person name="Goker M."/>
            <person name="Rohde M."/>
            <person name="Bristow J."/>
            <person name="Eisen J.A."/>
            <person name="Markowitz V."/>
            <person name="Hugenholtz P."/>
            <person name="Kyrpides N.C."/>
            <person name="Klenk H.P."/>
        </authorList>
    </citation>
    <scope>NUCLEOTIDE SEQUENCE [LARGE SCALE GENOMIC DNA]</scope>
    <source>
        <strain evidence="9 10">DSM 5692</strain>
    </source>
</reference>
<dbReference type="OrthoDB" id="9782387at2"/>
<dbReference type="InterPro" id="IPR013785">
    <property type="entry name" value="Aldolase_TIM"/>
</dbReference>
<dbReference type="GO" id="GO:0016491">
    <property type="term" value="F:oxidoreductase activity"/>
    <property type="evidence" value="ECO:0007669"/>
    <property type="project" value="InterPro"/>
</dbReference>
<dbReference type="AlphaFoldDB" id="C8X1A6"/>
<dbReference type="SFLD" id="SFLDG01067">
    <property type="entry name" value="SPASM/twitch_domain_containing"/>
    <property type="match status" value="1"/>
</dbReference>
<dbReference type="Gene3D" id="3.20.20.70">
    <property type="entry name" value="Aldolase class I"/>
    <property type="match status" value="1"/>
</dbReference>
<keyword evidence="3" id="KW-0949">S-adenosyl-L-methionine</keyword>
<dbReference type="InterPro" id="IPR047207">
    <property type="entry name" value="SPASM_anSME"/>
</dbReference>
<dbReference type="HOGENOM" id="CLU_009273_10_0_7"/>
<evidence type="ECO:0000256" key="5">
    <source>
        <dbReference type="ARBA" id="ARBA00023004"/>
    </source>
</evidence>
<dbReference type="InterPro" id="IPR058240">
    <property type="entry name" value="rSAM_sf"/>
</dbReference>
<dbReference type="CDD" id="cd21120">
    <property type="entry name" value="SPASM_anSME"/>
    <property type="match status" value="1"/>
</dbReference>
<protein>
    <submittedName>
        <fullName evidence="9">Radical SAM domain protein</fullName>
    </submittedName>
</protein>
<feature type="domain" description="Radical SAM core" evidence="8">
    <location>
        <begin position="1"/>
        <end position="227"/>
    </location>
</feature>
<dbReference type="PROSITE" id="PS51918">
    <property type="entry name" value="RADICAL_SAM"/>
    <property type="match status" value="1"/>
</dbReference>
<comment type="cofactor">
    <cofactor evidence="1">
        <name>[4Fe-4S] cluster</name>
        <dbReference type="ChEBI" id="CHEBI:49883"/>
    </cofactor>
</comment>
<evidence type="ECO:0000256" key="1">
    <source>
        <dbReference type="ARBA" id="ARBA00001966"/>
    </source>
</evidence>
<keyword evidence="6" id="KW-0411">Iron-sulfur</keyword>
<evidence type="ECO:0000256" key="3">
    <source>
        <dbReference type="ARBA" id="ARBA00022691"/>
    </source>
</evidence>
<dbReference type="InterPro" id="IPR023885">
    <property type="entry name" value="4Fe4S-binding_SPASM_dom"/>
</dbReference>
<dbReference type="GO" id="GO:0051539">
    <property type="term" value="F:4 iron, 4 sulfur cluster binding"/>
    <property type="evidence" value="ECO:0007669"/>
    <property type="project" value="UniProtKB-KW"/>
</dbReference>
<dbReference type="SFLD" id="SFLDG01072">
    <property type="entry name" value="dehydrogenase_like"/>
    <property type="match status" value="1"/>
</dbReference>
<comment type="similarity">
    <text evidence="7">Belongs to the radical SAM superfamily. Anaerobic sulfatase-maturating enzyme family.</text>
</comment>
<dbReference type="InterPro" id="IPR023867">
    <property type="entry name" value="Sulphatase_maturase_rSAM"/>
</dbReference>
<evidence type="ECO:0000259" key="8">
    <source>
        <dbReference type="PROSITE" id="PS51918"/>
    </source>
</evidence>
<gene>
    <name evidence="9" type="ordered locus">Dret_0912</name>
</gene>
<evidence type="ECO:0000256" key="4">
    <source>
        <dbReference type="ARBA" id="ARBA00022723"/>
    </source>
</evidence>
<proteinExistence type="inferred from homology"/>
<evidence type="ECO:0000256" key="2">
    <source>
        <dbReference type="ARBA" id="ARBA00022485"/>
    </source>
</evidence>
<organism evidence="9 10">
    <name type="scientific">Desulfohalobium retbaense (strain ATCC 49708 / DSM 5692 / JCM 16813 / HR100)</name>
    <dbReference type="NCBI Taxonomy" id="485915"/>
    <lineage>
        <taxon>Bacteria</taxon>
        <taxon>Pseudomonadati</taxon>
        <taxon>Thermodesulfobacteriota</taxon>
        <taxon>Desulfovibrionia</taxon>
        <taxon>Desulfovibrionales</taxon>
        <taxon>Desulfohalobiaceae</taxon>
        <taxon>Desulfohalobium</taxon>
    </lineage>
</organism>
<dbReference type="NCBIfam" id="TIGR03942">
    <property type="entry name" value="sulfatase_rSAM"/>
    <property type="match status" value="1"/>
</dbReference>
<dbReference type="KEGG" id="drt:Dret_0912"/>
<dbReference type="Proteomes" id="UP000001052">
    <property type="component" value="Chromosome"/>
</dbReference>
<dbReference type="NCBIfam" id="TIGR04085">
    <property type="entry name" value="rSAM_more_4Fe4S"/>
    <property type="match status" value="1"/>
</dbReference>
<dbReference type="EMBL" id="CP001734">
    <property type="protein sequence ID" value="ACV68203.1"/>
    <property type="molecule type" value="Genomic_DNA"/>
</dbReference>
<evidence type="ECO:0000256" key="7">
    <source>
        <dbReference type="ARBA" id="ARBA00023601"/>
    </source>
</evidence>
<name>C8X1A6_DESRD</name>
<dbReference type="SFLD" id="SFLDG01386">
    <property type="entry name" value="main_SPASM_domain-containing"/>
    <property type="match status" value="1"/>
</dbReference>
<dbReference type="PANTHER" id="PTHR43273:SF3">
    <property type="entry name" value="ANAEROBIC SULFATASE-MATURATING ENZYME HOMOLOG ASLB-RELATED"/>
    <property type="match status" value="1"/>
</dbReference>
<sequence length="367" mass="41829">MDNFSLLLKPASADCNLRCRYCFYDDSGQRSAAPQQRRMSQATLQCVLQRYFATTQEIYSMTWQGGEPTLMGTDFYQRVTDWQKRLAPQGARVVNCLQTNATAVTPELADHLAHYRFLVGASLDGPAPVHDRFRKTRAGRPTHTRVVKGIRLLKNHGVPVNAVCLVSAANVRRPEDVYRYLTRQGLTHLQFIPCVEHDDQGKPLPWSITGTQWGAFLRRVFALWDTRDKRRVSVRNFESVLARLVTGEAVQCHMHHRCNQYLVVEYNGDVYPCDFFVGPEYCLGNLHDTSFEAMRTSEQYARFAAQKQAWPETCAQCAYLELCFGDCLKCRPTNHRGAPSLLCDGWRDFYAATLPRFKQLAASLNGK</sequence>
<dbReference type="CDD" id="cd01335">
    <property type="entry name" value="Radical_SAM"/>
    <property type="match status" value="1"/>
</dbReference>
<keyword evidence="10" id="KW-1185">Reference proteome</keyword>
<dbReference type="STRING" id="485915.Dret_0912"/>
<dbReference type="PANTHER" id="PTHR43273">
    <property type="entry name" value="ANAEROBIC SULFATASE-MATURATING ENZYME HOMOLOG ASLB-RELATED"/>
    <property type="match status" value="1"/>
</dbReference>
<dbReference type="SUPFAM" id="SSF102114">
    <property type="entry name" value="Radical SAM enzymes"/>
    <property type="match status" value="1"/>
</dbReference>
<keyword evidence="2" id="KW-0004">4Fe-4S</keyword>
<dbReference type="Pfam" id="PF04055">
    <property type="entry name" value="Radical_SAM"/>
    <property type="match status" value="1"/>
</dbReference>
<dbReference type="Pfam" id="PF13186">
    <property type="entry name" value="SPASM"/>
    <property type="match status" value="1"/>
</dbReference>
<evidence type="ECO:0000256" key="6">
    <source>
        <dbReference type="ARBA" id="ARBA00023014"/>
    </source>
</evidence>
<keyword evidence="4" id="KW-0479">Metal-binding</keyword>